<dbReference type="PANTHER" id="PTHR21495">
    <property type="entry name" value="NUCLEOPORIN-RELATED"/>
    <property type="match status" value="1"/>
</dbReference>
<evidence type="ECO:0000313" key="6">
    <source>
        <dbReference type="Proteomes" id="UP000035740"/>
    </source>
</evidence>
<evidence type="ECO:0000313" key="5">
    <source>
        <dbReference type="EMBL" id="KMS99146.1"/>
    </source>
</evidence>
<dbReference type="eggNOG" id="ENOG502RZHY">
    <property type="taxonomic scope" value="Eukaryota"/>
</dbReference>
<comment type="function">
    <text evidence="4">Dirigent proteins impart stereoselectivity on the phenoxy radical-coupling reaction, yielding optically active lignans from two molecules of coniferyl alcohol in the biosynthesis of lignans, flavonolignans, and alkaloids and thus plays a central role in plant secondary metabolism.</text>
</comment>
<comment type="subcellular location">
    <subcellularLocation>
        <location evidence="4">Secreted</location>
        <location evidence="4">Extracellular space</location>
        <location evidence="4">Apoplast</location>
    </subcellularLocation>
</comment>
<dbReference type="Proteomes" id="UP000035740">
    <property type="component" value="Unassembled WGS sequence"/>
</dbReference>
<gene>
    <name evidence="5" type="ORF">BVRB_2g047440</name>
</gene>
<keyword evidence="4" id="KW-0732">Signal</keyword>
<dbReference type="KEGG" id="bvg:104906322"/>
<keyword evidence="4" id="KW-0052">Apoplast</keyword>
<comment type="subunit">
    <text evidence="2 4">Homodimer.</text>
</comment>
<dbReference type="GO" id="GO:0048046">
    <property type="term" value="C:apoplast"/>
    <property type="evidence" value="ECO:0007669"/>
    <property type="project" value="UniProtKB-SubCell"/>
</dbReference>
<dbReference type="OMA" id="FYLHEIV"/>
<dbReference type="Pfam" id="PF03018">
    <property type="entry name" value="Dirigent"/>
    <property type="match status" value="1"/>
</dbReference>
<feature type="chain" id="PRO_5008191124" description="Dirigent protein" evidence="4">
    <location>
        <begin position="25"/>
        <end position="191"/>
    </location>
</feature>
<evidence type="ECO:0000256" key="2">
    <source>
        <dbReference type="ARBA" id="ARBA00011738"/>
    </source>
</evidence>
<reference evidence="5 6" key="1">
    <citation type="journal article" date="2014" name="Nature">
        <title>The genome of the recently domesticated crop plant sugar beet (Beta vulgaris).</title>
        <authorList>
            <person name="Dohm J.C."/>
            <person name="Minoche A.E."/>
            <person name="Holtgrawe D."/>
            <person name="Capella-Gutierrez S."/>
            <person name="Zakrzewski F."/>
            <person name="Tafer H."/>
            <person name="Rupp O."/>
            <person name="Sorensen T.R."/>
            <person name="Stracke R."/>
            <person name="Reinhardt R."/>
            <person name="Goesmann A."/>
            <person name="Kraft T."/>
            <person name="Schulz B."/>
            <person name="Stadler P.F."/>
            <person name="Schmidt T."/>
            <person name="Gabaldon T."/>
            <person name="Lehrach H."/>
            <person name="Weisshaar B."/>
            <person name="Himmelbauer H."/>
        </authorList>
    </citation>
    <scope>NUCLEOTIDE SEQUENCE [LARGE SCALE GENOMIC DNA]</scope>
    <source>
        <tissue evidence="5">Taproot</tissue>
    </source>
</reference>
<dbReference type="InterPro" id="IPR044859">
    <property type="entry name" value="Allene_oxi_cyc_Dirigent"/>
</dbReference>
<dbReference type="Gene3D" id="2.40.480.10">
    <property type="entry name" value="Allene oxide cyclase-like"/>
    <property type="match status" value="1"/>
</dbReference>
<protein>
    <recommendedName>
        <fullName evidence="4">Dirigent protein</fullName>
    </recommendedName>
</protein>
<name>A0A0J8BE16_BETVV</name>
<dbReference type="OrthoDB" id="1864232at2759"/>
<evidence type="ECO:0000256" key="4">
    <source>
        <dbReference type="RuleBase" id="RU363099"/>
    </source>
</evidence>
<dbReference type="EMBL" id="KQ090232">
    <property type="protein sequence ID" value="KMS99146.1"/>
    <property type="molecule type" value="Genomic_DNA"/>
</dbReference>
<evidence type="ECO:0000256" key="1">
    <source>
        <dbReference type="ARBA" id="ARBA00010746"/>
    </source>
</evidence>
<feature type="signal peptide" evidence="4">
    <location>
        <begin position="1"/>
        <end position="24"/>
    </location>
</feature>
<organism evidence="5 6">
    <name type="scientific">Beta vulgaris subsp. vulgaris</name>
    <name type="common">Beet</name>
    <dbReference type="NCBI Taxonomy" id="3555"/>
    <lineage>
        <taxon>Eukaryota</taxon>
        <taxon>Viridiplantae</taxon>
        <taxon>Streptophyta</taxon>
        <taxon>Embryophyta</taxon>
        <taxon>Tracheophyta</taxon>
        <taxon>Spermatophyta</taxon>
        <taxon>Magnoliopsida</taxon>
        <taxon>eudicotyledons</taxon>
        <taxon>Gunneridae</taxon>
        <taxon>Pentapetalae</taxon>
        <taxon>Caryophyllales</taxon>
        <taxon>Chenopodiaceae</taxon>
        <taxon>Betoideae</taxon>
        <taxon>Beta</taxon>
    </lineage>
</organism>
<accession>A0A0J8BE16</accession>
<dbReference type="AlphaFoldDB" id="A0A0J8BE16"/>
<dbReference type="InterPro" id="IPR004265">
    <property type="entry name" value="Dirigent"/>
</dbReference>
<keyword evidence="6" id="KW-1185">Reference proteome</keyword>
<dbReference type="GO" id="GO:0009699">
    <property type="term" value="P:phenylpropanoid biosynthetic process"/>
    <property type="evidence" value="ECO:0007669"/>
    <property type="project" value="UniProtKB-ARBA"/>
</dbReference>
<evidence type="ECO:0000256" key="3">
    <source>
        <dbReference type="ARBA" id="ARBA00022525"/>
    </source>
</evidence>
<comment type="similarity">
    <text evidence="1 4">Belongs to the plant dirigent protein family.</text>
</comment>
<sequence length="191" mass="21114">MAHHIPCKLLFLCLTFFTTTQTQAHFAEESLEICEIKTPQQTTKLHFYFHDIPNGKNPTAVIIARPANLKTVGFGTLVMIDDPLTEGPETSSKLVGRAQGMYGEAGLDSSDQQDVSSLLMTITLSFTQEKFNGSSISILGRYRVSDEQREMPIVGGTGVFRLARGYALAKTYKYDPKTGVAVSEYNVFVLH</sequence>
<keyword evidence="3 4" id="KW-0964">Secreted</keyword>
<dbReference type="Gramene" id="KMS99146">
    <property type="protein sequence ID" value="KMS99146"/>
    <property type="gene ID" value="BVRB_2g047440"/>
</dbReference>
<proteinExistence type="inferred from homology"/>